<evidence type="ECO:0000256" key="3">
    <source>
        <dbReference type="ARBA" id="ARBA00022771"/>
    </source>
</evidence>
<evidence type="ECO:0000313" key="8">
    <source>
        <dbReference type="EMBL" id="KAK7385163.1"/>
    </source>
</evidence>
<dbReference type="EMBL" id="JAYMYS010000008">
    <property type="protein sequence ID" value="KAK7385163.1"/>
    <property type="molecule type" value="Genomic_DNA"/>
</dbReference>
<comment type="subcellular location">
    <subcellularLocation>
        <location evidence="1">Nucleus</location>
    </subcellularLocation>
</comment>
<evidence type="ECO:0000256" key="2">
    <source>
        <dbReference type="ARBA" id="ARBA00022723"/>
    </source>
</evidence>
<protein>
    <recommendedName>
        <fullName evidence="7">C2H2-type domain-containing protein</fullName>
    </recommendedName>
</protein>
<sequence length="225" mass="25353">MSDEVFIGGDNNRKLKRKIEEESSTEVVDSELLLSLSLGNNKMVGESSSMFICKLLKSHNDSPSVVAPKPLENTHSNQLIVSKQRQFSCKFCNKKFSTCQALGGHQNAHRRERLLSRMDKEFDMRSFGLGVNIPHPYPIMPRQYPVRGLIPTYYGPNMHPIAHISTMPWPYSVAGYGQQGLQNTSMLESRFGMTNSRGIATMPPPPPNLNHLLRNQYIGNQQFSS</sequence>
<evidence type="ECO:0000256" key="4">
    <source>
        <dbReference type="ARBA" id="ARBA00022833"/>
    </source>
</evidence>
<evidence type="ECO:0000313" key="9">
    <source>
        <dbReference type="Proteomes" id="UP001386955"/>
    </source>
</evidence>
<feature type="domain" description="C2H2-type" evidence="7">
    <location>
        <begin position="87"/>
        <end position="114"/>
    </location>
</feature>
<keyword evidence="4" id="KW-0862">Zinc</keyword>
<dbReference type="Pfam" id="PF13912">
    <property type="entry name" value="zf-C2H2_6"/>
    <property type="match status" value="1"/>
</dbReference>
<evidence type="ECO:0000259" key="7">
    <source>
        <dbReference type="PROSITE" id="PS50157"/>
    </source>
</evidence>
<evidence type="ECO:0000256" key="5">
    <source>
        <dbReference type="ARBA" id="ARBA00023242"/>
    </source>
</evidence>
<dbReference type="GO" id="GO:0008270">
    <property type="term" value="F:zinc ion binding"/>
    <property type="evidence" value="ECO:0007669"/>
    <property type="project" value="UniProtKB-KW"/>
</dbReference>
<gene>
    <name evidence="8" type="ORF">VNO78_30875</name>
</gene>
<dbReference type="AlphaFoldDB" id="A0AAN9RXG8"/>
<dbReference type="PROSITE" id="PS00028">
    <property type="entry name" value="ZINC_FINGER_C2H2_1"/>
    <property type="match status" value="1"/>
</dbReference>
<dbReference type="SUPFAM" id="SSF57667">
    <property type="entry name" value="beta-beta-alpha zinc fingers"/>
    <property type="match status" value="1"/>
</dbReference>
<keyword evidence="2" id="KW-0479">Metal-binding</keyword>
<dbReference type="InterPro" id="IPR044246">
    <property type="entry name" value="ZFP3-like"/>
</dbReference>
<dbReference type="PANTHER" id="PTHR47287">
    <property type="entry name" value="C2H2 AND C2HC ZINC FINGERS SUPERFAMILY PROTEIN"/>
    <property type="match status" value="1"/>
</dbReference>
<dbReference type="PANTHER" id="PTHR47287:SF9">
    <property type="entry name" value="ZINC FINGER PROTEIN 4-LIKE"/>
    <property type="match status" value="1"/>
</dbReference>
<dbReference type="Proteomes" id="UP001386955">
    <property type="component" value="Unassembled WGS sequence"/>
</dbReference>
<dbReference type="GO" id="GO:0009788">
    <property type="term" value="P:negative regulation of abscisic acid-activated signaling pathway"/>
    <property type="evidence" value="ECO:0007669"/>
    <property type="project" value="InterPro"/>
</dbReference>
<dbReference type="Gene3D" id="3.30.160.60">
    <property type="entry name" value="Classic Zinc Finger"/>
    <property type="match status" value="1"/>
</dbReference>
<organism evidence="8 9">
    <name type="scientific">Psophocarpus tetragonolobus</name>
    <name type="common">Winged bean</name>
    <name type="synonym">Dolichos tetragonolobus</name>
    <dbReference type="NCBI Taxonomy" id="3891"/>
    <lineage>
        <taxon>Eukaryota</taxon>
        <taxon>Viridiplantae</taxon>
        <taxon>Streptophyta</taxon>
        <taxon>Embryophyta</taxon>
        <taxon>Tracheophyta</taxon>
        <taxon>Spermatophyta</taxon>
        <taxon>Magnoliopsida</taxon>
        <taxon>eudicotyledons</taxon>
        <taxon>Gunneridae</taxon>
        <taxon>Pentapetalae</taxon>
        <taxon>rosids</taxon>
        <taxon>fabids</taxon>
        <taxon>Fabales</taxon>
        <taxon>Fabaceae</taxon>
        <taxon>Papilionoideae</taxon>
        <taxon>50 kb inversion clade</taxon>
        <taxon>NPAAA clade</taxon>
        <taxon>indigoferoid/millettioid clade</taxon>
        <taxon>Phaseoleae</taxon>
        <taxon>Psophocarpus</taxon>
    </lineage>
</organism>
<keyword evidence="9" id="KW-1185">Reference proteome</keyword>
<evidence type="ECO:0000256" key="1">
    <source>
        <dbReference type="ARBA" id="ARBA00004123"/>
    </source>
</evidence>
<keyword evidence="5" id="KW-0539">Nucleus</keyword>
<comment type="caution">
    <text evidence="8">The sequence shown here is derived from an EMBL/GenBank/DDBJ whole genome shotgun (WGS) entry which is preliminary data.</text>
</comment>
<dbReference type="GO" id="GO:0005634">
    <property type="term" value="C:nucleus"/>
    <property type="evidence" value="ECO:0007669"/>
    <property type="project" value="UniProtKB-SubCell"/>
</dbReference>
<keyword evidence="3 6" id="KW-0863">Zinc-finger</keyword>
<dbReference type="InterPro" id="IPR013087">
    <property type="entry name" value="Znf_C2H2_type"/>
</dbReference>
<accession>A0AAN9RXG8</accession>
<dbReference type="InterPro" id="IPR036236">
    <property type="entry name" value="Znf_C2H2_sf"/>
</dbReference>
<name>A0AAN9RXG8_PSOTE</name>
<reference evidence="8 9" key="1">
    <citation type="submission" date="2024-01" db="EMBL/GenBank/DDBJ databases">
        <title>The genomes of 5 underutilized Papilionoideae crops provide insights into root nodulation and disease resistanc.</title>
        <authorList>
            <person name="Jiang F."/>
        </authorList>
    </citation>
    <scope>NUCLEOTIDE SEQUENCE [LARGE SCALE GENOMIC DNA]</scope>
    <source>
        <strain evidence="8">DUOXIRENSHENG_FW03</strain>
        <tissue evidence="8">Leaves</tissue>
    </source>
</reference>
<proteinExistence type="predicted"/>
<dbReference type="PROSITE" id="PS50157">
    <property type="entry name" value="ZINC_FINGER_C2H2_2"/>
    <property type="match status" value="1"/>
</dbReference>
<evidence type="ECO:0000256" key="6">
    <source>
        <dbReference type="PROSITE-ProRule" id="PRU00042"/>
    </source>
</evidence>